<evidence type="ECO:0000256" key="1">
    <source>
        <dbReference type="ARBA" id="ARBA00023015"/>
    </source>
</evidence>
<proteinExistence type="predicted"/>
<evidence type="ECO:0000256" key="2">
    <source>
        <dbReference type="ARBA" id="ARBA00023125"/>
    </source>
</evidence>
<evidence type="ECO:0000259" key="5">
    <source>
        <dbReference type="PROSITE" id="PS51464"/>
    </source>
</evidence>
<name>A0A3E4QWH0_9ACTN</name>
<dbReference type="Pfam" id="PF01418">
    <property type="entry name" value="HTH_6"/>
    <property type="match status" value="1"/>
</dbReference>
<feature type="domain" description="HTH rpiR-type" evidence="4">
    <location>
        <begin position="12"/>
        <end position="88"/>
    </location>
</feature>
<dbReference type="GO" id="GO:0097367">
    <property type="term" value="F:carbohydrate derivative binding"/>
    <property type="evidence" value="ECO:0007669"/>
    <property type="project" value="InterPro"/>
</dbReference>
<dbReference type="InterPro" id="IPR000281">
    <property type="entry name" value="HTH_RpiR"/>
</dbReference>
<dbReference type="InterPro" id="IPR046348">
    <property type="entry name" value="SIS_dom_sf"/>
</dbReference>
<dbReference type="EMBL" id="QSRJ01000003">
    <property type="protein sequence ID" value="RGL11154.1"/>
    <property type="molecule type" value="Genomic_DNA"/>
</dbReference>
<dbReference type="Gene3D" id="3.40.50.10490">
    <property type="entry name" value="Glucose-6-phosphate isomerase like protein, domain 1"/>
    <property type="match status" value="1"/>
</dbReference>
<keyword evidence="2" id="KW-0238">DNA-binding</keyword>
<organism evidence="6 7">
    <name type="scientific">Collinsella tanakaei</name>
    <dbReference type="NCBI Taxonomy" id="626935"/>
    <lineage>
        <taxon>Bacteria</taxon>
        <taxon>Bacillati</taxon>
        <taxon>Actinomycetota</taxon>
        <taxon>Coriobacteriia</taxon>
        <taxon>Coriobacteriales</taxon>
        <taxon>Coriobacteriaceae</taxon>
        <taxon>Collinsella</taxon>
    </lineage>
</organism>
<dbReference type="PROSITE" id="PS51464">
    <property type="entry name" value="SIS"/>
    <property type="match status" value="1"/>
</dbReference>
<dbReference type="PROSITE" id="PS51071">
    <property type="entry name" value="HTH_RPIR"/>
    <property type="match status" value="1"/>
</dbReference>
<evidence type="ECO:0000313" key="6">
    <source>
        <dbReference type="EMBL" id="RGL11154.1"/>
    </source>
</evidence>
<comment type="caution">
    <text evidence="6">The sequence shown here is derived from an EMBL/GenBank/DDBJ whole genome shotgun (WGS) entry which is preliminary data.</text>
</comment>
<dbReference type="InterPro" id="IPR035472">
    <property type="entry name" value="RpiR-like_SIS"/>
</dbReference>
<dbReference type="SUPFAM" id="SSF53697">
    <property type="entry name" value="SIS domain"/>
    <property type="match status" value="1"/>
</dbReference>
<dbReference type="Gene3D" id="1.10.10.10">
    <property type="entry name" value="Winged helix-like DNA-binding domain superfamily/Winged helix DNA-binding domain"/>
    <property type="match status" value="1"/>
</dbReference>
<reference evidence="6 7" key="1">
    <citation type="submission" date="2018-08" db="EMBL/GenBank/DDBJ databases">
        <title>A genome reference for cultivated species of the human gut microbiota.</title>
        <authorList>
            <person name="Zou Y."/>
            <person name="Xue W."/>
            <person name="Luo G."/>
        </authorList>
    </citation>
    <scope>NUCLEOTIDE SEQUENCE [LARGE SCALE GENOMIC DNA]</scope>
    <source>
        <strain evidence="6 7">TF08-14</strain>
    </source>
</reference>
<dbReference type="PANTHER" id="PTHR30514">
    <property type="entry name" value="GLUCOKINASE"/>
    <property type="match status" value="1"/>
</dbReference>
<dbReference type="PANTHER" id="PTHR30514:SF10">
    <property type="entry name" value="MURR_RPIR FAMILY TRANSCRIPTIONAL REGULATOR"/>
    <property type="match status" value="1"/>
</dbReference>
<dbReference type="AlphaFoldDB" id="A0A3E4QWH0"/>
<accession>A0A3E4QWH0</accession>
<protein>
    <submittedName>
        <fullName evidence="6">MurR/RpiR family transcriptional regulator</fullName>
    </submittedName>
</protein>
<dbReference type="InterPro" id="IPR036388">
    <property type="entry name" value="WH-like_DNA-bd_sf"/>
</dbReference>
<evidence type="ECO:0000259" key="4">
    <source>
        <dbReference type="PROSITE" id="PS51071"/>
    </source>
</evidence>
<keyword evidence="3" id="KW-0804">Transcription</keyword>
<dbReference type="Proteomes" id="UP000260943">
    <property type="component" value="Unassembled WGS sequence"/>
</dbReference>
<sequence length="307" mass="34134">MLKHSDTFKGTNMDILREMRESPELTPAEQQLAQTILDLGERLQSMSIKELARVASVSISSVHRLCKKLGLEGYKELKVAYARAMASQGPHAIPVDINFPFSAGDEPSKIAARMTALYESTLVDTLNLIDQDSLAAASQLMANAQRIDIYAHSHNIHPAQMFEERLISIGKHVSCPTTWEREIRCALGSKEGHVALIISYSGISSYVHELLPVLKERGVPVVFIGSPAVKRRHPNLSTYLFVSDRESLQNRITQFSSHIAVQFVLDTLYSCIFALDYERDKAFLTDTIPYTMLGRHHPVAMGIGAKG</sequence>
<dbReference type="GO" id="GO:0003677">
    <property type="term" value="F:DNA binding"/>
    <property type="evidence" value="ECO:0007669"/>
    <property type="project" value="UniProtKB-KW"/>
</dbReference>
<dbReference type="InterPro" id="IPR009057">
    <property type="entry name" value="Homeodomain-like_sf"/>
</dbReference>
<dbReference type="SUPFAM" id="SSF46689">
    <property type="entry name" value="Homeodomain-like"/>
    <property type="match status" value="1"/>
</dbReference>
<dbReference type="GO" id="GO:0003700">
    <property type="term" value="F:DNA-binding transcription factor activity"/>
    <property type="evidence" value="ECO:0007669"/>
    <property type="project" value="InterPro"/>
</dbReference>
<gene>
    <name evidence="6" type="ORF">DXC81_03285</name>
</gene>
<dbReference type="InterPro" id="IPR001347">
    <property type="entry name" value="SIS_dom"/>
</dbReference>
<dbReference type="CDD" id="cd05013">
    <property type="entry name" value="SIS_RpiR"/>
    <property type="match status" value="1"/>
</dbReference>
<feature type="domain" description="SIS" evidence="5">
    <location>
        <begin position="137"/>
        <end position="278"/>
    </location>
</feature>
<evidence type="ECO:0000313" key="7">
    <source>
        <dbReference type="Proteomes" id="UP000260943"/>
    </source>
</evidence>
<dbReference type="GO" id="GO:1901135">
    <property type="term" value="P:carbohydrate derivative metabolic process"/>
    <property type="evidence" value="ECO:0007669"/>
    <property type="project" value="InterPro"/>
</dbReference>
<keyword evidence="1" id="KW-0805">Transcription regulation</keyword>
<dbReference type="InterPro" id="IPR047640">
    <property type="entry name" value="RpiR-like"/>
</dbReference>
<evidence type="ECO:0000256" key="3">
    <source>
        <dbReference type="ARBA" id="ARBA00023163"/>
    </source>
</evidence>